<dbReference type="Proteomes" id="UP001497493">
    <property type="component" value="Plasmid 2"/>
</dbReference>
<name>A0ABP1CCZ2_9GAMM</name>
<geneLocation type="plasmid" evidence="2 3">
    <name>2</name>
</geneLocation>
<evidence type="ECO:0000313" key="3">
    <source>
        <dbReference type="Proteomes" id="UP001497493"/>
    </source>
</evidence>
<organism evidence="2 3">
    <name type="scientific">Candidatus Methylocalor cossyra</name>
    <dbReference type="NCBI Taxonomy" id="3108543"/>
    <lineage>
        <taxon>Bacteria</taxon>
        <taxon>Pseudomonadati</taxon>
        <taxon>Pseudomonadota</taxon>
        <taxon>Gammaproteobacteria</taxon>
        <taxon>Methylococcales</taxon>
        <taxon>Methylococcaceae</taxon>
        <taxon>Candidatus Methylocalor</taxon>
    </lineage>
</organism>
<sequence length="86" mass="9153">MRSLVDAQRPPALARMLAAKGFDAEHVHNVGRGEAEDGAIWDHAATSGAGIVAKDEDFASLITLHPNGPPIVWIRVGSTCKQALLR</sequence>
<gene>
    <name evidence="2" type="ORF">MECH1_V1_P0187</name>
</gene>
<accession>A0ABP1CCZ2</accession>
<dbReference type="RefSeq" id="WP_348760005.1">
    <property type="nucleotide sequence ID" value="NZ_OZ026885.1"/>
</dbReference>
<evidence type="ECO:0000313" key="2">
    <source>
        <dbReference type="EMBL" id="CAL1242119.1"/>
    </source>
</evidence>
<protein>
    <recommendedName>
        <fullName evidence="1">DUF5615 domain-containing protein</fullName>
    </recommendedName>
</protein>
<dbReference type="InterPro" id="IPR041049">
    <property type="entry name" value="DUF5615"/>
</dbReference>
<dbReference type="EMBL" id="OZ026885">
    <property type="protein sequence ID" value="CAL1242119.1"/>
    <property type="molecule type" value="Genomic_DNA"/>
</dbReference>
<evidence type="ECO:0000259" key="1">
    <source>
        <dbReference type="Pfam" id="PF18480"/>
    </source>
</evidence>
<feature type="domain" description="DUF5615" evidence="1">
    <location>
        <begin position="1"/>
        <end position="82"/>
    </location>
</feature>
<dbReference type="Pfam" id="PF18480">
    <property type="entry name" value="DUF5615"/>
    <property type="match status" value="1"/>
</dbReference>
<proteinExistence type="predicted"/>
<keyword evidence="3" id="KW-1185">Reference proteome</keyword>
<keyword evidence="2" id="KW-0614">Plasmid</keyword>
<reference evidence="2 3" key="1">
    <citation type="submission" date="2024-04" db="EMBL/GenBank/DDBJ databases">
        <authorList>
            <person name="Cremers G."/>
        </authorList>
    </citation>
    <scope>NUCLEOTIDE SEQUENCE [LARGE SCALE GENOMIC DNA]</scope>
    <source>
        <strain evidence="2">MeCH1-AG</strain>
        <plasmid evidence="2 3">2</plasmid>
    </source>
</reference>